<keyword evidence="2" id="KW-0732">Signal</keyword>
<organism evidence="3 4">
    <name type="scientific">Amanita muscaria (strain Koide BX008)</name>
    <dbReference type="NCBI Taxonomy" id="946122"/>
    <lineage>
        <taxon>Eukaryota</taxon>
        <taxon>Fungi</taxon>
        <taxon>Dikarya</taxon>
        <taxon>Basidiomycota</taxon>
        <taxon>Agaricomycotina</taxon>
        <taxon>Agaricomycetes</taxon>
        <taxon>Agaricomycetidae</taxon>
        <taxon>Agaricales</taxon>
        <taxon>Pluteineae</taxon>
        <taxon>Amanitaceae</taxon>
        <taxon>Amanita</taxon>
    </lineage>
</organism>
<evidence type="ECO:0000256" key="2">
    <source>
        <dbReference type="SAM" id="SignalP"/>
    </source>
</evidence>
<dbReference type="Proteomes" id="UP000054549">
    <property type="component" value="Unassembled WGS sequence"/>
</dbReference>
<dbReference type="AlphaFoldDB" id="A0A0C2WP33"/>
<keyword evidence="4" id="KW-1185">Reference proteome</keyword>
<accession>A0A0C2WP33</accession>
<feature type="compositionally biased region" description="Low complexity" evidence="1">
    <location>
        <begin position="125"/>
        <end position="158"/>
    </location>
</feature>
<dbReference type="OrthoDB" id="4991875at2759"/>
<name>A0A0C2WP33_AMAMK</name>
<evidence type="ECO:0000256" key="1">
    <source>
        <dbReference type="SAM" id="MobiDB-lite"/>
    </source>
</evidence>
<dbReference type="EMBL" id="KN818259">
    <property type="protein sequence ID" value="KIL63392.1"/>
    <property type="molecule type" value="Genomic_DNA"/>
</dbReference>
<proteinExistence type="predicted"/>
<dbReference type="STRING" id="946122.A0A0C2WP33"/>
<evidence type="ECO:0000313" key="4">
    <source>
        <dbReference type="Proteomes" id="UP000054549"/>
    </source>
</evidence>
<dbReference type="InParanoid" id="A0A0C2WP33"/>
<sequence length="191" mass="19300">MVSTTALLTLALFTCSAYGAETSIFVPGFDPQPLSMDYITTDTKGHTVWALYATGDPSNDIVAVPGTFTLVEGSDYMSLGYSYPPLTLNEECSLATNAAVCTSTSSGTTETGTISPITKLPAVIGTPAPSTTPTTSSATSGSAPGASVTSITSTASASNPTKSSSARSAKGAYSSGVVYLLTAVLFHLVAL</sequence>
<reference evidence="3 4" key="1">
    <citation type="submission" date="2014-04" db="EMBL/GenBank/DDBJ databases">
        <title>Evolutionary Origins and Diversification of the Mycorrhizal Mutualists.</title>
        <authorList>
            <consortium name="DOE Joint Genome Institute"/>
            <consortium name="Mycorrhizal Genomics Consortium"/>
            <person name="Kohler A."/>
            <person name="Kuo A."/>
            <person name="Nagy L.G."/>
            <person name="Floudas D."/>
            <person name="Copeland A."/>
            <person name="Barry K.W."/>
            <person name="Cichocki N."/>
            <person name="Veneault-Fourrey C."/>
            <person name="LaButti K."/>
            <person name="Lindquist E.A."/>
            <person name="Lipzen A."/>
            <person name="Lundell T."/>
            <person name="Morin E."/>
            <person name="Murat C."/>
            <person name="Riley R."/>
            <person name="Ohm R."/>
            <person name="Sun H."/>
            <person name="Tunlid A."/>
            <person name="Henrissat B."/>
            <person name="Grigoriev I.V."/>
            <person name="Hibbett D.S."/>
            <person name="Martin F."/>
        </authorList>
    </citation>
    <scope>NUCLEOTIDE SEQUENCE [LARGE SCALE GENOMIC DNA]</scope>
    <source>
        <strain evidence="3 4">Koide BX008</strain>
    </source>
</reference>
<dbReference type="HOGENOM" id="CLU_115030_0_0_1"/>
<feature type="region of interest" description="Disordered" evidence="1">
    <location>
        <begin position="121"/>
        <end position="168"/>
    </location>
</feature>
<protein>
    <submittedName>
        <fullName evidence="3">Uncharacterized protein</fullName>
    </submittedName>
</protein>
<evidence type="ECO:0000313" key="3">
    <source>
        <dbReference type="EMBL" id="KIL63392.1"/>
    </source>
</evidence>
<feature type="signal peptide" evidence="2">
    <location>
        <begin position="1"/>
        <end position="19"/>
    </location>
</feature>
<feature type="chain" id="PRO_5002173691" evidence="2">
    <location>
        <begin position="20"/>
        <end position="191"/>
    </location>
</feature>
<gene>
    <name evidence="3" type="ORF">M378DRAFT_164454</name>
</gene>